<evidence type="ECO:0000256" key="1">
    <source>
        <dbReference type="ARBA" id="ARBA00022612"/>
    </source>
</evidence>
<gene>
    <name evidence="5" type="ORF">C4K68_07795</name>
</gene>
<evidence type="ECO:0000256" key="2">
    <source>
        <dbReference type="SAM" id="Coils"/>
    </source>
</evidence>
<dbReference type="PANTHER" id="PTHR37813">
    <property type="entry name" value="FELS-2 PROPHAGE PROTEIN"/>
    <property type="match status" value="1"/>
</dbReference>
<comment type="caution">
    <text evidence="5">The sequence shown here is derived from an EMBL/GenBank/DDBJ whole genome shotgun (WGS) entry which is preliminary data.</text>
</comment>
<keyword evidence="1" id="KW-1188">Viral release from host cell</keyword>
<evidence type="ECO:0000313" key="6">
    <source>
        <dbReference type="Proteomes" id="UP000238196"/>
    </source>
</evidence>
<name>A0A2S5KT67_9PROT</name>
<protein>
    <submittedName>
        <fullName evidence="5">Phage tail tape measure protein</fullName>
    </submittedName>
</protein>
<dbReference type="NCBIfam" id="TIGR01760">
    <property type="entry name" value="tape_meas_TP901"/>
    <property type="match status" value="1"/>
</dbReference>
<dbReference type="OrthoDB" id="6745079at2"/>
<sequence>MNTNTIELKIKAGVDGTLDVRDLTRQLDELGGDTSAVSKETADLASKLTELDNAQRLIDGLRTLRSGVEETAQTMAAAELRTQQLGQQLATTEKPSAGLRREFERQRTALLTLRESHQQQIIRLQQTRAELNAAGISTGTLSSHQKQLATEAQQVSTRLDELKQSLAQQISQQQKATEQTERFNRQLNTVADAQQRIKVTSPESAFRTLADRASAAERDVNALAAELNGLGVDTQKVSAETTGLAARLAELGRSQRLIEELRTLRNGVEETAQTMATAELRTQQLGQQLATTEKPSAGLRREFERQRTALLTLRDSYQQQVAHLQQTRAELSAAGISTRELGTHQKQLAAEADKVTKRLDELKQSLQQQVAEEQHATDSAGQYHRRLGLAEQAQHNIKASSPATTFRAIAEEANSADLTIGGLAASLLRLHPAVAAVAAATAGLAAAGAGGIRSAAELEQQLDRVAAVSGATGDQLIALKVAADQAGKSTQYTATQAAQGLEILARAGFNATQAIQVLPSLLNTATVENTGLAEAAQLVTDTLTIMQKQVGEAASVADILAKGSALANTNMSELGTAITYAGAGAVNAGISLQELVAILDALATNGLRGERAGSGLRYILAQLAIPSSQASNELRKLGITSTNLIEVVDQLRTKGEASKEVIAAFGVEAGPILQALLKQGAEGIARFEQQLNSATGSTQQMADQINRGLNGALLSLQSAWDGLTRSFGDQWLQSLNQQLESLTSKVRELNDSGSLEVWGQMTVGVFERVTGGVRATYNGITFTLNAIGTFATGTLTALSYVAEKGAAVLNMLGVVSDETLQKFETNTGAMSAVTQNFYNSAIEDAQDFGAGAKQVLFGLEQQSTATTQAVTQAATDATQATAQAAQTAADSAGQAMNAVGTAAQQTSAQVGQGVDAVGQKTTALKAALEALGVDFHQVMGGLSADFQLVLNNLDIVSRSADATGKAITAAFTAAIEKANTAQELDALQTQLIQLQGTTHTTGIAFESLFDQITDKADPARQALLQLGVPMDKLRNEISDTERQMVSALQTITKAGNASSKELNIAFRNAIAKAETLQGLEAIQAELRKTGNTAQMSSKDFSDAMHDARSKADQLKAELKQLKDGGGDAMQSLASDTHKVTDAANKAADAYDRMGEAADKASRQGNRKVNATNQTAKAIQSKGDEQAQQQLAELNALYTRQVNNARIPGEITNATNSYNEQAKRILAQSEARGRRDDRDQQRQERSTQPERRADPAPSIQTSRFVTVTFATPDGRTTQGHFPESDADRFLSQLADVASISR</sequence>
<feature type="coiled-coil region" evidence="2">
    <location>
        <begin position="114"/>
        <end position="179"/>
    </location>
</feature>
<feature type="compositionally biased region" description="Polar residues" evidence="3">
    <location>
        <begin position="1162"/>
        <end position="1177"/>
    </location>
</feature>
<organism evidence="5 6">
    <name type="scientific">Proteobacteria bacterium 228</name>
    <dbReference type="NCBI Taxonomy" id="2083153"/>
    <lineage>
        <taxon>Bacteria</taxon>
        <taxon>Pseudomonadati</taxon>
        <taxon>Pseudomonadota</taxon>
    </lineage>
</organism>
<dbReference type="Proteomes" id="UP000238196">
    <property type="component" value="Unassembled WGS sequence"/>
</dbReference>
<dbReference type="InterPro" id="IPR010090">
    <property type="entry name" value="Phage_tape_meas"/>
</dbReference>
<feature type="region of interest" description="Disordered" evidence="3">
    <location>
        <begin position="1154"/>
        <end position="1183"/>
    </location>
</feature>
<feature type="compositionally biased region" description="Basic and acidic residues" evidence="3">
    <location>
        <begin position="1230"/>
        <end position="1253"/>
    </location>
</feature>
<dbReference type="Pfam" id="PF10145">
    <property type="entry name" value="PhageMin_Tail"/>
    <property type="match status" value="1"/>
</dbReference>
<feature type="region of interest" description="Disordered" evidence="3">
    <location>
        <begin position="1227"/>
        <end position="1260"/>
    </location>
</feature>
<evidence type="ECO:0000259" key="4">
    <source>
        <dbReference type="Pfam" id="PF10145"/>
    </source>
</evidence>
<proteinExistence type="predicted"/>
<dbReference type="EMBL" id="PRLP01000023">
    <property type="protein sequence ID" value="PPC77940.1"/>
    <property type="molecule type" value="Genomic_DNA"/>
</dbReference>
<feature type="domain" description="Phage tail tape measure protein" evidence="4">
    <location>
        <begin position="482"/>
        <end position="657"/>
    </location>
</feature>
<evidence type="ECO:0000256" key="3">
    <source>
        <dbReference type="SAM" id="MobiDB-lite"/>
    </source>
</evidence>
<keyword evidence="2" id="KW-0175">Coiled coil</keyword>
<accession>A0A2S5KT67</accession>
<reference evidence="5 6" key="1">
    <citation type="submission" date="2018-02" db="EMBL/GenBank/DDBJ databases">
        <title>novel marine gammaproteobacteria from coastal saline agro ecosystem.</title>
        <authorList>
            <person name="Krishnan R."/>
            <person name="Ramesh Kumar N."/>
        </authorList>
    </citation>
    <scope>NUCLEOTIDE SEQUENCE [LARGE SCALE GENOMIC DNA]</scope>
    <source>
        <strain evidence="5 6">228</strain>
    </source>
</reference>
<dbReference type="PANTHER" id="PTHR37813:SF1">
    <property type="entry name" value="FELS-2 PROPHAGE PROTEIN"/>
    <property type="match status" value="1"/>
</dbReference>
<evidence type="ECO:0000313" key="5">
    <source>
        <dbReference type="EMBL" id="PPC77940.1"/>
    </source>
</evidence>
<feature type="coiled-coil region" evidence="2">
    <location>
        <begin position="314"/>
        <end position="376"/>
    </location>
</feature>